<dbReference type="Pfam" id="PF08032">
    <property type="entry name" value="SpoU_sub_bind"/>
    <property type="match status" value="1"/>
</dbReference>
<evidence type="ECO:0000313" key="5">
    <source>
        <dbReference type="EMBL" id="TDO19114.1"/>
    </source>
</evidence>
<comment type="caution">
    <text evidence="5">The sequence shown here is derived from an EMBL/GenBank/DDBJ whole genome shotgun (WGS) entry which is preliminary data.</text>
</comment>
<dbReference type="InterPro" id="IPR029064">
    <property type="entry name" value="Ribosomal_eL30-like_sf"/>
</dbReference>
<dbReference type="InterPro" id="IPR001537">
    <property type="entry name" value="SpoU_MeTrfase"/>
</dbReference>
<dbReference type="SMART" id="SM00967">
    <property type="entry name" value="SpoU_sub_bind"/>
    <property type="match status" value="1"/>
</dbReference>
<protein>
    <submittedName>
        <fullName evidence="5">23S rRNA (Guanosine2251-2'-O)-methyltransferase</fullName>
    </submittedName>
</protein>
<dbReference type="OrthoDB" id="9794400at2"/>
<dbReference type="AlphaFoldDB" id="A0A4R6IBD4"/>
<gene>
    <name evidence="5" type="ORF">EI74_0758</name>
</gene>
<keyword evidence="6" id="KW-1185">Reference proteome</keyword>
<dbReference type="GO" id="GO:0005829">
    <property type="term" value="C:cytosol"/>
    <property type="evidence" value="ECO:0007669"/>
    <property type="project" value="TreeGrafter"/>
</dbReference>
<dbReference type="PANTHER" id="PTHR46429:SF1">
    <property type="entry name" value="23S RRNA (GUANOSINE-2'-O-)-METHYLTRANSFERASE RLMB"/>
    <property type="match status" value="1"/>
</dbReference>
<dbReference type="Gene3D" id="3.40.1280.10">
    <property type="match status" value="1"/>
</dbReference>
<dbReference type="GO" id="GO:0032259">
    <property type="term" value="P:methylation"/>
    <property type="evidence" value="ECO:0007669"/>
    <property type="project" value="UniProtKB-KW"/>
</dbReference>
<dbReference type="SUPFAM" id="SSF55315">
    <property type="entry name" value="L30e-like"/>
    <property type="match status" value="1"/>
</dbReference>
<proteinExistence type="inferred from homology"/>
<evidence type="ECO:0000259" key="4">
    <source>
        <dbReference type="SMART" id="SM00967"/>
    </source>
</evidence>
<reference evidence="5 6" key="1">
    <citation type="submission" date="2019-03" db="EMBL/GenBank/DDBJ databases">
        <title>Genomic Encyclopedia of Archaeal and Bacterial Type Strains, Phase II (KMG-II): from individual species to whole genera.</title>
        <authorList>
            <person name="Goeker M."/>
        </authorList>
    </citation>
    <scope>NUCLEOTIDE SEQUENCE [LARGE SCALE GENOMIC DNA]</scope>
    <source>
        <strain evidence="5 6">ATCC 700618</strain>
    </source>
</reference>
<sequence length="230" mass="26017">MSKIYLSGKNSVIDAIKNNYPIEKLIIAKGKKIEIKNNLKIEYHDYKFLNELVQTNHQGFIAQIKEINFKNIEQLISTSEPVIILDHLQDPQNVGSILRSANAFGYKNIIIPKNRSVTINETVLKVSSGGFVNMNFHMSNSLISDIEKMKKAGYWIYATNLSAKSMDISKVNFDQKSVIIIGNEEKGVNHTLLKNSDVEFSIETIGTVQSLNVSNASSIIFYHLYNFLKK</sequence>
<dbReference type="InterPro" id="IPR029026">
    <property type="entry name" value="tRNA_m1G_MTases_N"/>
</dbReference>
<dbReference type="Pfam" id="PF00588">
    <property type="entry name" value="SpoU_methylase"/>
    <property type="match status" value="1"/>
</dbReference>
<dbReference type="RefSeq" id="WP_094254927.1">
    <property type="nucleotide sequence ID" value="NZ_NNCE01000007.1"/>
</dbReference>
<keyword evidence="3 5" id="KW-0808">Transferase</keyword>
<dbReference type="NCBIfam" id="TIGR00186">
    <property type="entry name" value="rRNA_methyl_3"/>
    <property type="match status" value="1"/>
</dbReference>
<organism evidence="5 6">
    <name type="scientific">Mycoplasma testudineum</name>
    <dbReference type="NCBI Taxonomy" id="244584"/>
    <lineage>
        <taxon>Bacteria</taxon>
        <taxon>Bacillati</taxon>
        <taxon>Mycoplasmatota</taxon>
        <taxon>Mollicutes</taxon>
        <taxon>Mycoplasmataceae</taxon>
        <taxon>Mycoplasma</taxon>
    </lineage>
</organism>
<dbReference type="SUPFAM" id="SSF75217">
    <property type="entry name" value="alpha/beta knot"/>
    <property type="match status" value="1"/>
</dbReference>
<dbReference type="InterPro" id="IPR004441">
    <property type="entry name" value="rRNA_MeTrfase_TrmH"/>
</dbReference>
<keyword evidence="2 5" id="KW-0489">Methyltransferase</keyword>
<dbReference type="GO" id="GO:0003723">
    <property type="term" value="F:RNA binding"/>
    <property type="evidence" value="ECO:0007669"/>
    <property type="project" value="InterPro"/>
</dbReference>
<dbReference type="GO" id="GO:0008173">
    <property type="term" value="F:RNA methyltransferase activity"/>
    <property type="evidence" value="ECO:0007669"/>
    <property type="project" value="InterPro"/>
</dbReference>
<name>A0A4R6IBD4_9MOLU</name>
<accession>A0A4R6IBD4</accession>
<dbReference type="CDD" id="cd18103">
    <property type="entry name" value="SpoU-like_RlmB"/>
    <property type="match status" value="1"/>
</dbReference>
<dbReference type="GO" id="GO:0006396">
    <property type="term" value="P:RNA processing"/>
    <property type="evidence" value="ECO:0007669"/>
    <property type="project" value="InterPro"/>
</dbReference>
<evidence type="ECO:0000313" key="6">
    <source>
        <dbReference type="Proteomes" id="UP000295518"/>
    </source>
</evidence>
<dbReference type="EMBL" id="SNWN01000015">
    <property type="protein sequence ID" value="TDO19114.1"/>
    <property type="molecule type" value="Genomic_DNA"/>
</dbReference>
<evidence type="ECO:0000256" key="2">
    <source>
        <dbReference type="ARBA" id="ARBA00022603"/>
    </source>
</evidence>
<evidence type="ECO:0000256" key="1">
    <source>
        <dbReference type="ARBA" id="ARBA00007228"/>
    </source>
</evidence>
<comment type="similarity">
    <text evidence="1">Belongs to the class IV-like SAM-binding methyltransferase superfamily. RNA methyltransferase TrmH family.</text>
</comment>
<evidence type="ECO:0000256" key="3">
    <source>
        <dbReference type="ARBA" id="ARBA00022679"/>
    </source>
</evidence>
<dbReference type="Proteomes" id="UP000295518">
    <property type="component" value="Unassembled WGS sequence"/>
</dbReference>
<dbReference type="InterPro" id="IPR029028">
    <property type="entry name" value="Alpha/beta_knot_MTases"/>
</dbReference>
<feature type="domain" description="RNA 2-O ribose methyltransferase substrate binding" evidence="4">
    <location>
        <begin position="5"/>
        <end position="70"/>
    </location>
</feature>
<dbReference type="InterPro" id="IPR013123">
    <property type="entry name" value="SpoU_subst-bd"/>
</dbReference>
<dbReference type="PANTHER" id="PTHR46429">
    <property type="entry name" value="23S RRNA (GUANOSINE-2'-O-)-METHYLTRANSFERASE RLMB"/>
    <property type="match status" value="1"/>
</dbReference>